<dbReference type="Pfam" id="PF00931">
    <property type="entry name" value="NB-ARC"/>
    <property type="match status" value="1"/>
</dbReference>
<gene>
    <name evidence="7" type="ORF">E3N88_13764</name>
</gene>
<keyword evidence="8" id="KW-1185">Reference proteome</keyword>
<name>A0A5N6NZI4_9ASTR</name>
<evidence type="ECO:0000313" key="8">
    <source>
        <dbReference type="Proteomes" id="UP000326396"/>
    </source>
</evidence>
<dbReference type="SUPFAM" id="SSF46785">
    <property type="entry name" value="Winged helix' DNA-binding domain"/>
    <property type="match status" value="1"/>
</dbReference>
<dbReference type="AlphaFoldDB" id="A0A5N6NZI4"/>
<dbReference type="PRINTS" id="PR00364">
    <property type="entry name" value="DISEASERSIST"/>
</dbReference>
<keyword evidence="1" id="KW-0433">Leucine-rich repeat</keyword>
<evidence type="ECO:0000313" key="7">
    <source>
        <dbReference type="EMBL" id="KAD5802404.1"/>
    </source>
</evidence>
<proteinExistence type="predicted"/>
<dbReference type="InterPro" id="IPR044974">
    <property type="entry name" value="Disease_R_plants"/>
</dbReference>
<comment type="caution">
    <text evidence="7">The sequence shown here is derived from an EMBL/GenBank/DDBJ whole genome shotgun (WGS) entry which is preliminary data.</text>
</comment>
<keyword evidence="2" id="KW-0677">Repeat</keyword>
<accession>A0A5N6NZI4</accession>
<dbReference type="Proteomes" id="UP000326396">
    <property type="component" value="Linkage Group LG15"/>
</dbReference>
<dbReference type="PANTHER" id="PTHR11017">
    <property type="entry name" value="LEUCINE-RICH REPEAT-CONTAINING PROTEIN"/>
    <property type="match status" value="1"/>
</dbReference>
<sequence length="1032" mass="118246">MESWKMTLTEVANLKGRDVKDRKETEFIKEVVADINRRLHVPLSNTMLPLIGMGYEIDFISSWLNDGSCHTADILTIVGMSGIGKTSLARYVFELHSSKFDKSNFIEGINAKTNEHFNGLLDLQKQFHANMSKKFELQVNDVVKYTSKIEYLLARKRVFIVLDDIGSFKQLDALLGYKCLYPGSKVIITTKDASLTKGCALLKSQVHPNYKEVLLNGLYEYESSQLLCIHAFNSQNPKEGYEEVLEKLVKYCDGHPLAIQTLGRSLQNQDVAHWEDCINVLKKESNSHINATLRVSFDALTYENDKELFKHIACFFVGMNRDVTELILNACDINTRSGITNLIDRFLLSIGRNNELIMHQLVQEMGRDLVRQESPEKPWKRSRLWCHEESLKVLKRKKGKGNLIGLSLDMRMLDKKKLRELETNSLSKMDNLMLLQLNYVHLNKCFKSFPEELRWLCMHGFPLKSIHLDIPMENLVVLDMSCSNIGSFDMSYTNPQPPSKRQKGLIGSSSKHKRLLGSLKILDLSFCDQLHNVGGFFLLLALERLILRNCTGLIEVCESIMQCDELVHIDLSYCYKLKKLPKSLANLKKVKTVLLDGCNSCESQIVMRNTKAIPNDLKFFMISLPSSMRILSLTNNKLSNESFPMDLSCLAMLEELCLANNPIVSMPNCVRTLPRLEKLYMDECYNVISIEHPPCSLRELSIYSKGEYNPSIRKIKFDPKMAPLSLRGIYQLLSSFEIEGMVKIQGMASFEEKVLHGLSWTNLEFTKEMAFKTFTNRGRSIRCQTQVYYEFGIFSVFYMSKEMPKWINCRSKGPTISITIPSSPKKLRGLNFLCIMEKVPSLPLLGWHDIAIPMIKMSNITKNHTWVYNHYVHRVEFDGKNHYNEDGEGFCLSWLSHWMFEPNEMKVGDHVTTTVTNNYFSPGHIILECGIGLVYDDDDGNTGEEEDVLSYYKSWNHIIGGDLSPFQTTTGEYILDHNHFCRFSNETFGSYRPFISDGTKFKGSDMQSHLLETYNKYNNHIKVKSACYGALP</sequence>
<dbReference type="Gene3D" id="3.40.50.300">
    <property type="entry name" value="P-loop containing nucleotide triphosphate hydrolases"/>
    <property type="match status" value="1"/>
</dbReference>
<dbReference type="InterPro" id="IPR058546">
    <property type="entry name" value="RPS4B/Roq1-like_LRR"/>
</dbReference>
<evidence type="ECO:0000259" key="5">
    <source>
        <dbReference type="Pfam" id="PF23282"/>
    </source>
</evidence>
<organism evidence="7 8">
    <name type="scientific">Mikania micrantha</name>
    <name type="common">bitter vine</name>
    <dbReference type="NCBI Taxonomy" id="192012"/>
    <lineage>
        <taxon>Eukaryota</taxon>
        <taxon>Viridiplantae</taxon>
        <taxon>Streptophyta</taxon>
        <taxon>Embryophyta</taxon>
        <taxon>Tracheophyta</taxon>
        <taxon>Spermatophyta</taxon>
        <taxon>Magnoliopsida</taxon>
        <taxon>eudicotyledons</taxon>
        <taxon>Gunneridae</taxon>
        <taxon>Pentapetalae</taxon>
        <taxon>asterids</taxon>
        <taxon>campanulids</taxon>
        <taxon>Asterales</taxon>
        <taxon>Asteraceae</taxon>
        <taxon>Asteroideae</taxon>
        <taxon>Heliantheae alliance</taxon>
        <taxon>Eupatorieae</taxon>
        <taxon>Mikania</taxon>
    </lineage>
</organism>
<dbReference type="EMBL" id="SZYD01000007">
    <property type="protein sequence ID" value="KAD5802404.1"/>
    <property type="molecule type" value="Genomic_DNA"/>
</dbReference>
<evidence type="ECO:0000259" key="6">
    <source>
        <dbReference type="Pfam" id="PF23286"/>
    </source>
</evidence>
<dbReference type="GO" id="GO:0006952">
    <property type="term" value="P:defense response"/>
    <property type="evidence" value="ECO:0007669"/>
    <property type="project" value="InterPro"/>
</dbReference>
<feature type="domain" description="Disease resistance protein Roq1-like winged-helix" evidence="5">
    <location>
        <begin position="303"/>
        <end position="374"/>
    </location>
</feature>
<evidence type="ECO:0000256" key="3">
    <source>
        <dbReference type="ARBA" id="ARBA00022821"/>
    </source>
</evidence>
<dbReference type="InterPro" id="IPR027417">
    <property type="entry name" value="P-loop_NTPase"/>
</dbReference>
<dbReference type="Pfam" id="PF23282">
    <property type="entry name" value="WHD_ROQ1"/>
    <property type="match status" value="1"/>
</dbReference>
<dbReference type="GO" id="GO:0043531">
    <property type="term" value="F:ADP binding"/>
    <property type="evidence" value="ECO:0007669"/>
    <property type="project" value="InterPro"/>
</dbReference>
<reference evidence="7 8" key="1">
    <citation type="submission" date="2019-05" db="EMBL/GenBank/DDBJ databases">
        <title>Mikania micrantha, genome provides insights into the molecular mechanism of rapid growth.</title>
        <authorList>
            <person name="Liu B."/>
        </authorList>
    </citation>
    <scope>NUCLEOTIDE SEQUENCE [LARGE SCALE GENOMIC DNA]</scope>
    <source>
        <strain evidence="7">NLD-2019</strain>
        <tissue evidence="7">Leaf</tissue>
    </source>
</reference>
<evidence type="ECO:0000256" key="2">
    <source>
        <dbReference type="ARBA" id="ARBA00022737"/>
    </source>
</evidence>
<keyword evidence="3" id="KW-0611">Plant defense</keyword>
<dbReference type="Gene3D" id="3.80.10.10">
    <property type="entry name" value="Ribonuclease Inhibitor"/>
    <property type="match status" value="2"/>
</dbReference>
<evidence type="ECO:0000256" key="1">
    <source>
        <dbReference type="ARBA" id="ARBA00022614"/>
    </source>
</evidence>
<protein>
    <submittedName>
        <fullName evidence="7">Uncharacterized protein</fullName>
    </submittedName>
</protein>
<evidence type="ECO:0000259" key="4">
    <source>
        <dbReference type="Pfam" id="PF00931"/>
    </source>
</evidence>
<dbReference type="InterPro" id="IPR036390">
    <property type="entry name" value="WH_DNA-bd_sf"/>
</dbReference>
<dbReference type="InterPro" id="IPR042197">
    <property type="entry name" value="Apaf_helical"/>
</dbReference>
<feature type="domain" description="Disease resistance protein RPS4B/Roq1-like leucine-rich repeats" evidence="6">
    <location>
        <begin position="516"/>
        <end position="691"/>
    </location>
</feature>
<dbReference type="PANTHER" id="PTHR11017:SF313">
    <property type="entry name" value="TIR DOMAIN, P-LOOP CONTAINING NUCLEOSIDE TRIPHOSPHATE HYDROLASE"/>
    <property type="match status" value="1"/>
</dbReference>
<dbReference type="Pfam" id="PF23286">
    <property type="entry name" value="LRR_13"/>
    <property type="match status" value="1"/>
</dbReference>
<dbReference type="SUPFAM" id="SSF52058">
    <property type="entry name" value="L domain-like"/>
    <property type="match status" value="1"/>
</dbReference>
<dbReference type="SUPFAM" id="SSF52540">
    <property type="entry name" value="P-loop containing nucleoside triphosphate hydrolases"/>
    <property type="match status" value="1"/>
</dbReference>
<dbReference type="Gene3D" id="1.10.8.430">
    <property type="entry name" value="Helical domain of apoptotic protease-activating factors"/>
    <property type="match status" value="1"/>
</dbReference>
<dbReference type="OrthoDB" id="1357022at2759"/>
<dbReference type="InterPro" id="IPR032675">
    <property type="entry name" value="LRR_dom_sf"/>
</dbReference>
<dbReference type="InterPro" id="IPR002182">
    <property type="entry name" value="NB-ARC"/>
</dbReference>
<feature type="domain" description="NB-ARC" evidence="4">
    <location>
        <begin position="60"/>
        <end position="200"/>
    </location>
</feature>
<dbReference type="InterPro" id="IPR058192">
    <property type="entry name" value="WHD_ROQ1-like"/>
</dbReference>